<protein>
    <submittedName>
        <fullName evidence="2">Uncharacterized protein</fullName>
    </submittedName>
</protein>
<dbReference type="Proteomes" id="UP000662760">
    <property type="component" value="Segment"/>
</dbReference>
<dbReference type="KEGG" id="vg:65133700"/>
<reference evidence="2" key="1">
    <citation type="submission" date="2021-01" db="EMBL/GenBank/DDBJ databases">
        <authorList>
            <person name="Shang Y."/>
        </authorList>
    </citation>
    <scope>NUCLEOTIDE SEQUENCE</scope>
</reference>
<accession>A0A898KC70</accession>
<name>A0A898KC70_9CAUD</name>
<dbReference type="GeneID" id="65133700"/>
<keyword evidence="1" id="KW-1133">Transmembrane helix</keyword>
<keyword evidence="3" id="KW-1185">Reference proteome</keyword>
<evidence type="ECO:0000256" key="1">
    <source>
        <dbReference type="SAM" id="Phobius"/>
    </source>
</evidence>
<feature type="transmembrane region" description="Helical" evidence="1">
    <location>
        <begin position="42"/>
        <end position="67"/>
    </location>
</feature>
<dbReference type="EMBL" id="MW544066">
    <property type="protein sequence ID" value="QSJ04062.1"/>
    <property type="molecule type" value="Genomic_DNA"/>
</dbReference>
<dbReference type="RefSeq" id="YP_010115096.1">
    <property type="nucleotide sequence ID" value="NC_055921.1"/>
</dbReference>
<keyword evidence="1" id="KW-0472">Membrane</keyword>
<sequence length="77" mass="9145">MIYWLLIGLAVTLYILYGRKKNDEAKEITERIRLAFGNDGFYYAIKIPAGIFWIGVFSLLWPLIIYIEFFFKKNESE</sequence>
<evidence type="ECO:0000313" key="3">
    <source>
        <dbReference type="Proteomes" id="UP000662760"/>
    </source>
</evidence>
<organism evidence="2 3">
    <name type="scientific">Salmonella phage vB_SalP_TR2</name>
    <dbReference type="NCBI Taxonomy" id="2812854"/>
    <lineage>
        <taxon>Viruses</taxon>
        <taxon>Duplodnaviria</taxon>
        <taxon>Heunggongvirae</taxon>
        <taxon>Uroviricota</taxon>
        <taxon>Caudoviricetes</taxon>
        <taxon>Schitoviridae</taxon>
        <taxon>Triduovirus</taxon>
        <taxon>Triduovirus Tr2</taxon>
    </lineage>
</organism>
<proteinExistence type="predicted"/>
<evidence type="ECO:0000313" key="2">
    <source>
        <dbReference type="EMBL" id="QSJ04062.1"/>
    </source>
</evidence>
<keyword evidence="1" id="KW-0812">Transmembrane</keyword>